<reference evidence="4" key="1">
    <citation type="submission" date="2014-12" db="EMBL/GenBank/DDBJ databases">
        <title>Insight into the proteome of Arion vulgaris.</title>
        <authorList>
            <person name="Aradska J."/>
            <person name="Bulat T."/>
            <person name="Smidak R."/>
            <person name="Sarate P."/>
            <person name="Gangsoo J."/>
            <person name="Sialana F."/>
            <person name="Bilban M."/>
            <person name="Lubec G."/>
        </authorList>
    </citation>
    <scope>NUCLEOTIDE SEQUENCE</scope>
    <source>
        <tissue evidence="4">Skin</tissue>
    </source>
</reference>
<dbReference type="PANTHER" id="PTHR13245">
    <property type="entry name" value="RRP15-LIKE PROTEIN"/>
    <property type="match status" value="1"/>
</dbReference>
<dbReference type="InterPro" id="IPR012459">
    <property type="entry name" value="Rrp15"/>
</dbReference>
<proteinExistence type="inferred from homology"/>
<dbReference type="GO" id="GO:0030687">
    <property type="term" value="C:preribosome, large subunit precursor"/>
    <property type="evidence" value="ECO:0007669"/>
    <property type="project" value="TreeGrafter"/>
</dbReference>
<feature type="region of interest" description="Disordered" evidence="3">
    <location>
        <begin position="77"/>
        <end position="116"/>
    </location>
</feature>
<dbReference type="GO" id="GO:0000460">
    <property type="term" value="P:maturation of 5.8S rRNA"/>
    <property type="evidence" value="ECO:0007669"/>
    <property type="project" value="TreeGrafter"/>
</dbReference>
<feature type="non-terminal residue" evidence="4">
    <location>
        <position position="1"/>
    </location>
</feature>
<protein>
    <recommendedName>
        <fullName evidence="2">RRP15-like protein</fullName>
    </recommendedName>
</protein>
<evidence type="ECO:0000256" key="2">
    <source>
        <dbReference type="ARBA" id="ARBA00017475"/>
    </source>
</evidence>
<sequence>LASELDDEERLTSEPDDENEDRLSSESADETEGKLPLPQDDEKSGMASVIARILSKDTSKSNRVLLAKGKTSKEILRDISERKRQREESENVNVETTKQRKVSKDKSQDFTHEEKKKIWESMGRKIPSIFDNPKEVKLRKIATQGMVQLFRLVSSRQTQG</sequence>
<name>A0A0B6ZBV0_9EUPU</name>
<evidence type="ECO:0000256" key="3">
    <source>
        <dbReference type="SAM" id="MobiDB-lite"/>
    </source>
</evidence>
<organism evidence="4">
    <name type="scientific">Arion vulgaris</name>
    <dbReference type="NCBI Taxonomy" id="1028688"/>
    <lineage>
        <taxon>Eukaryota</taxon>
        <taxon>Metazoa</taxon>
        <taxon>Spiralia</taxon>
        <taxon>Lophotrochozoa</taxon>
        <taxon>Mollusca</taxon>
        <taxon>Gastropoda</taxon>
        <taxon>Heterobranchia</taxon>
        <taxon>Euthyneura</taxon>
        <taxon>Panpulmonata</taxon>
        <taxon>Eupulmonata</taxon>
        <taxon>Stylommatophora</taxon>
        <taxon>Helicina</taxon>
        <taxon>Arionoidea</taxon>
        <taxon>Arionidae</taxon>
        <taxon>Arion</taxon>
    </lineage>
</organism>
<evidence type="ECO:0000313" key="4">
    <source>
        <dbReference type="EMBL" id="CEK66039.1"/>
    </source>
</evidence>
<dbReference type="Pfam" id="PF07890">
    <property type="entry name" value="Rrp15p"/>
    <property type="match status" value="1"/>
</dbReference>
<accession>A0A0B6ZBV0</accession>
<evidence type="ECO:0000256" key="1">
    <source>
        <dbReference type="ARBA" id="ARBA00007462"/>
    </source>
</evidence>
<dbReference type="EMBL" id="HACG01019174">
    <property type="protein sequence ID" value="CEK66039.1"/>
    <property type="molecule type" value="Transcribed_RNA"/>
</dbReference>
<feature type="compositionally biased region" description="Basic and acidic residues" evidence="3">
    <location>
        <begin position="77"/>
        <end position="89"/>
    </location>
</feature>
<feature type="compositionally biased region" description="Acidic residues" evidence="3">
    <location>
        <begin position="1"/>
        <end position="20"/>
    </location>
</feature>
<feature type="compositionally biased region" description="Basic and acidic residues" evidence="3">
    <location>
        <begin position="102"/>
        <end position="116"/>
    </location>
</feature>
<feature type="region of interest" description="Disordered" evidence="3">
    <location>
        <begin position="1"/>
        <end position="46"/>
    </location>
</feature>
<dbReference type="AlphaFoldDB" id="A0A0B6ZBV0"/>
<gene>
    <name evidence="4" type="primary">ORF57130</name>
</gene>
<dbReference type="PANTHER" id="PTHR13245:SF14">
    <property type="entry name" value="RRP15-LIKE PROTEIN"/>
    <property type="match status" value="1"/>
</dbReference>
<comment type="similarity">
    <text evidence="1">Belongs to the RRP15 family.</text>
</comment>
<dbReference type="GO" id="GO:0000470">
    <property type="term" value="P:maturation of LSU-rRNA"/>
    <property type="evidence" value="ECO:0007669"/>
    <property type="project" value="TreeGrafter"/>
</dbReference>